<comment type="caution">
    <text evidence="1">The sequence shown here is derived from an EMBL/GenBank/DDBJ whole genome shotgun (WGS) entry which is preliminary data.</text>
</comment>
<accession>A0ACC1HEP5</accession>
<organism evidence="1 2">
    <name type="scientific">Spiromyces aspiralis</name>
    <dbReference type="NCBI Taxonomy" id="68401"/>
    <lineage>
        <taxon>Eukaryota</taxon>
        <taxon>Fungi</taxon>
        <taxon>Fungi incertae sedis</taxon>
        <taxon>Zoopagomycota</taxon>
        <taxon>Kickxellomycotina</taxon>
        <taxon>Kickxellomycetes</taxon>
        <taxon>Kickxellales</taxon>
        <taxon>Kickxellaceae</taxon>
        <taxon>Spiromyces</taxon>
    </lineage>
</organism>
<dbReference type="Proteomes" id="UP001145114">
    <property type="component" value="Unassembled WGS sequence"/>
</dbReference>
<sequence>MIANGIRTSLRSRVATQLIRGGGHHPPSPNGMNLPFNSLKPHFKYTYVSFMSLGIALPFIGKHSTQIRADILLAHTSDPY</sequence>
<evidence type="ECO:0000313" key="2">
    <source>
        <dbReference type="Proteomes" id="UP001145114"/>
    </source>
</evidence>
<proteinExistence type="predicted"/>
<reference evidence="1" key="1">
    <citation type="submission" date="2022-06" db="EMBL/GenBank/DDBJ databases">
        <title>Phylogenomic reconstructions and comparative analyses of Kickxellomycotina fungi.</title>
        <authorList>
            <person name="Reynolds N.K."/>
            <person name="Stajich J.E."/>
            <person name="Barry K."/>
            <person name="Grigoriev I.V."/>
            <person name="Crous P."/>
            <person name="Smith M.E."/>
        </authorList>
    </citation>
    <scope>NUCLEOTIDE SEQUENCE</scope>
    <source>
        <strain evidence="1">RSA 2271</strain>
    </source>
</reference>
<dbReference type="EMBL" id="JAMZIH010005784">
    <property type="protein sequence ID" value="KAJ1674657.1"/>
    <property type="molecule type" value="Genomic_DNA"/>
</dbReference>
<name>A0ACC1HEP5_9FUNG</name>
<protein>
    <submittedName>
        <fullName evidence="1">Uncharacterized protein</fullName>
    </submittedName>
</protein>
<gene>
    <name evidence="1" type="ORF">EV182_002832</name>
</gene>
<keyword evidence="2" id="KW-1185">Reference proteome</keyword>
<evidence type="ECO:0000313" key="1">
    <source>
        <dbReference type="EMBL" id="KAJ1674657.1"/>
    </source>
</evidence>